<dbReference type="InterPro" id="IPR051447">
    <property type="entry name" value="Lipoprotein-release_system"/>
</dbReference>
<feature type="transmembrane region" description="Helical" evidence="7">
    <location>
        <begin position="298"/>
        <end position="325"/>
    </location>
</feature>
<name>A0AAU8ZMB0_MORMO</name>
<evidence type="ECO:0000259" key="8">
    <source>
        <dbReference type="Pfam" id="PF02687"/>
    </source>
</evidence>
<feature type="transmembrane region" description="Helical" evidence="7">
    <location>
        <begin position="399"/>
        <end position="422"/>
    </location>
</feature>
<feature type="domain" description="ABC3 transporter permease C-terminal" evidence="8">
    <location>
        <begin position="306"/>
        <end position="426"/>
    </location>
</feature>
<evidence type="ECO:0000313" key="10">
    <source>
        <dbReference type="EMBL" id="AWC94129.1"/>
    </source>
</evidence>
<evidence type="ECO:0000313" key="11">
    <source>
        <dbReference type="Proteomes" id="UP000244682"/>
    </source>
</evidence>
<keyword evidence="4 7" id="KW-0812">Transmembrane</keyword>
<protein>
    <submittedName>
        <fullName evidence="10">ABC transporter permease</fullName>
    </submittedName>
</protein>
<keyword evidence="5 7" id="KW-1133">Transmembrane helix</keyword>
<dbReference type="Pfam" id="PF02687">
    <property type="entry name" value="FtsX"/>
    <property type="match status" value="1"/>
</dbReference>
<feature type="transmembrane region" description="Helical" evidence="7">
    <location>
        <begin position="52"/>
        <end position="73"/>
    </location>
</feature>
<dbReference type="GO" id="GO:0044874">
    <property type="term" value="P:lipoprotein localization to outer membrane"/>
    <property type="evidence" value="ECO:0007669"/>
    <property type="project" value="TreeGrafter"/>
</dbReference>
<evidence type="ECO:0000256" key="2">
    <source>
        <dbReference type="ARBA" id="ARBA00005236"/>
    </source>
</evidence>
<dbReference type="EMBL" id="CP028956">
    <property type="protein sequence ID" value="AWC94129.1"/>
    <property type="molecule type" value="Genomic_DNA"/>
</dbReference>
<dbReference type="AlphaFoldDB" id="A0AAU8ZMB0"/>
<feature type="transmembrane region" description="Helical" evidence="7">
    <location>
        <begin position="346"/>
        <end position="371"/>
    </location>
</feature>
<evidence type="ECO:0000256" key="3">
    <source>
        <dbReference type="ARBA" id="ARBA00022475"/>
    </source>
</evidence>
<gene>
    <name evidence="10" type="ORF">AM380_11015</name>
</gene>
<keyword evidence="3" id="KW-1003">Cell membrane</keyword>
<dbReference type="PANTHER" id="PTHR30489:SF0">
    <property type="entry name" value="LIPOPROTEIN-RELEASING SYSTEM TRANSMEMBRANE PROTEIN LOLE"/>
    <property type="match status" value="1"/>
</dbReference>
<comment type="similarity">
    <text evidence="2">Belongs to the ABC-4 integral membrane protein family. LolC/E subfamily.</text>
</comment>
<organism evidence="10 11">
    <name type="scientific">Morganella morganii</name>
    <name type="common">Proteus morganii</name>
    <dbReference type="NCBI Taxonomy" id="582"/>
    <lineage>
        <taxon>Bacteria</taxon>
        <taxon>Pseudomonadati</taxon>
        <taxon>Pseudomonadota</taxon>
        <taxon>Gammaproteobacteria</taxon>
        <taxon>Enterobacterales</taxon>
        <taxon>Morganellaceae</taxon>
        <taxon>Morganella</taxon>
    </lineage>
</organism>
<dbReference type="Proteomes" id="UP000244682">
    <property type="component" value="Chromosome"/>
</dbReference>
<dbReference type="PANTHER" id="PTHR30489">
    <property type="entry name" value="LIPOPROTEIN-RELEASING SYSTEM TRANSMEMBRANE PROTEIN LOLE"/>
    <property type="match status" value="1"/>
</dbReference>
<comment type="subcellular location">
    <subcellularLocation>
        <location evidence="1">Cell membrane</location>
        <topology evidence="1">Multi-pass membrane protein</topology>
    </subcellularLocation>
</comment>
<keyword evidence="6 7" id="KW-0472">Membrane</keyword>
<dbReference type="InterPro" id="IPR003838">
    <property type="entry name" value="ABC3_permease_C"/>
</dbReference>
<evidence type="ECO:0000256" key="7">
    <source>
        <dbReference type="SAM" id="Phobius"/>
    </source>
</evidence>
<dbReference type="InterPro" id="IPR025857">
    <property type="entry name" value="MacB_PCD"/>
</dbReference>
<proteinExistence type="inferred from homology"/>
<dbReference type="Pfam" id="PF12704">
    <property type="entry name" value="MacB_PCD"/>
    <property type="match status" value="1"/>
</dbReference>
<evidence type="ECO:0000256" key="4">
    <source>
        <dbReference type="ARBA" id="ARBA00022692"/>
    </source>
</evidence>
<evidence type="ECO:0000256" key="1">
    <source>
        <dbReference type="ARBA" id="ARBA00004651"/>
    </source>
</evidence>
<sequence>MTGLWWTNSALRITTLTRKKTVVSLKNNSAAAPGFSLTAVLAWRDLLYDRKVALCIIFSLTSVIAPLLLLFGLKNGIITQLHDRLINDPQNLEVRMIGNGSYPHAWFESLARHPEVQFVIPLTRSLNTQADLMTDSRHFAANAEIIPTAEGDPLLDGIPAPADNRSLVLSASAADKMQVRTGDTVRMVISRKLSGVNERARQTFTVTAVLSDSRFSRPAAFVPLPVLVAAEDYRDGFQAPLFDVTTGTAPPPRTQFAKGRIYARSLDDISPLNDWFNQQHIDVVTQKSQIDSVKAISYVLNVIFSVIMWVSLSGCIASLIGAFLANIDRKRKDMAVLRLLGFRRKAVTLYIIIQALLLTGIAFVIGLSLYLAGSSVFTTLLGSHLPDNAFVCRLDLSDILIALSAALLVALSVAWIGALRAANIQPAESLREI</sequence>
<accession>A0AAU8ZMB0</accession>
<reference evidence="10 11" key="1">
    <citation type="submission" date="2018-04" db="EMBL/GenBank/DDBJ databases">
        <title>Whole genome sequencing of Morganella morganii AR_0133.</title>
        <authorList>
            <person name="Conlan S."/>
            <person name="Thomas P.J."/>
            <person name="Mullikin J."/>
            <person name="Frank K.M."/>
            <person name="Segre J.A."/>
        </authorList>
    </citation>
    <scope>NUCLEOTIDE SEQUENCE [LARGE SCALE GENOMIC DNA]</scope>
    <source>
        <strain evidence="10 11">AR_0133</strain>
    </source>
</reference>
<feature type="domain" description="MacB-like periplasmic core" evidence="9">
    <location>
        <begin position="53"/>
        <end position="229"/>
    </location>
</feature>
<evidence type="ECO:0000256" key="5">
    <source>
        <dbReference type="ARBA" id="ARBA00022989"/>
    </source>
</evidence>
<evidence type="ECO:0000259" key="9">
    <source>
        <dbReference type="Pfam" id="PF12704"/>
    </source>
</evidence>
<evidence type="ECO:0000256" key="6">
    <source>
        <dbReference type="ARBA" id="ARBA00023136"/>
    </source>
</evidence>
<dbReference type="GO" id="GO:0098797">
    <property type="term" value="C:plasma membrane protein complex"/>
    <property type="evidence" value="ECO:0007669"/>
    <property type="project" value="TreeGrafter"/>
</dbReference>